<reference evidence="2" key="2">
    <citation type="submission" date="2017-12" db="EMBL/GenBank/DDBJ databases">
        <title>Genome sequence of the Bar-tailed Godwit (Limosa lapponica baueri).</title>
        <authorList>
            <person name="Lima N.C.B."/>
            <person name="Parody-Merino A.M."/>
            <person name="Battley P.F."/>
            <person name="Fidler A.E."/>
            <person name="Prosdocimi F."/>
        </authorList>
    </citation>
    <scope>NUCLEOTIDE SEQUENCE [LARGE SCALE GENOMIC DNA]</scope>
</reference>
<proteinExistence type="predicted"/>
<evidence type="ECO:0000313" key="1">
    <source>
        <dbReference type="EMBL" id="PKU29674.1"/>
    </source>
</evidence>
<organism evidence="1 2">
    <name type="scientific">Limosa lapponica baueri</name>
    <dbReference type="NCBI Taxonomy" id="1758121"/>
    <lineage>
        <taxon>Eukaryota</taxon>
        <taxon>Metazoa</taxon>
        <taxon>Chordata</taxon>
        <taxon>Craniata</taxon>
        <taxon>Vertebrata</taxon>
        <taxon>Euteleostomi</taxon>
        <taxon>Archelosauria</taxon>
        <taxon>Archosauria</taxon>
        <taxon>Dinosauria</taxon>
        <taxon>Saurischia</taxon>
        <taxon>Theropoda</taxon>
        <taxon>Coelurosauria</taxon>
        <taxon>Aves</taxon>
        <taxon>Neognathae</taxon>
        <taxon>Neoaves</taxon>
        <taxon>Charadriiformes</taxon>
        <taxon>Scolopacidae</taxon>
        <taxon>Limosa</taxon>
    </lineage>
</organism>
<keyword evidence="2" id="KW-1185">Reference proteome</keyword>
<dbReference type="AlphaFoldDB" id="A0A2I0T7B1"/>
<gene>
    <name evidence="1" type="ORF">llap_20022</name>
</gene>
<protein>
    <submittedName>
        <fullName evidence="1">Uncharacterized protein</fullName>
    </submittedName>
</protein>
<dbReference type="EMBL" id="KZ516502">
    <property type="protein sequence ID" value="PKU29674.1"/>
    <property type="molecule type" value="Genomic_DNA"/>
</dbReference>
<evidence type="ECO:0000313" key="2">
    <source>
        <dbReference type="Proteomes" id="UP000233556"/>
    </source>
</evidence>
<reference evidence="2" key="1">
    <citation type="submission" date="2017-11" db="EMBL/GenBank/DDBJ databases">
        <authorList>
            <person name="Lima N.C."/>
            <person name="Parody-Merino A.M."/>
            <person name="Battley P.F."/>
            <person name="Fidler A.E."/>
            <person name="Prosdocimi F."/>
        </authorList>
    </citation>
    <scope>NUCLEOTIDE SEQUENCE [LARGE SCALE GENOMIC DNA]</scope>
</reference>
<name>A0A2I0T7B1_LIMLA</name>
<dbReference type="Proteomes" id="UP000233556">
    <property type="component" value="Unassembled WGS sequence"/>
</dbReference>
<accession>A0A2I0T7B1</accession>
<sequence length="411" mass="45234">MTLNSKPPPPAQPPEVEQLGRVVELDSDMADITQEPPQEATAEDTVVEEPEAVPASTHIASTMGINPHVLQVSLFAVRLVGGLLQSKFANTIFQPPSAALQDLKGPRTLGSPPSLALWSATSPLASAFSVPPSVPEVQMKTVGVRRQQGLVPLEKSITYKKGKLLMDMALFMGRSFRVGWGPNWTLVNCGDPLSGSTEIEELQCESVEYGFLPTPVAPKSLSESSFKVHVEKLSLEQRKVDRDKELYLIPLEIKLKHSTVHMDEHCPLLAPNPGVSAIHDYAEWVRKASEDPAVTETVVKHWGLTWTLCEAIWGNLKELEASLEEPSEYILALERRRAFSRWLSETAAGRIEEEVSLCRHGNHVEAVFSCLTGKRIGEACRLAQQSGKMLKSQLFVGGGRETHKENLNLEV</sequence>
<dbReference type="OrthoDB" id="3797628at2759"/>